<evidence type="ECO:0000256" key="5">
    <source>
        <dbReference type="ARBA" id="ARBA00022598"/>
    </source>
</evidence>
<dbReference type="GO" id="GO:0006426">
    <property type="term" value="P:glycyl-tRNA aminoacylation"/>
    <property type="evidence" value="ECO:0007669"/>
    <property type="project" value="InterPro"/>
</dbReference>
<evidence type="ECO:0000259" key="11">
    <source>
        <dbReference type="Pfam" id="PF05746"/>
    </source>
</evidence>
<protein>
    <recommendedName>
        <fullName evidence="3">glycine--tRNA ligase</fullName>
        <ecNumber evidence="3">6.1.1.14</ecNumber>
    </recommendedName>
</protein>
<dbReference type="InterPro" id="IPR008909">
    <property type="entry name" value="DALR_anticod-bd"/>
</dbReference>
<feature type="domain" description="DALR anticodon binding" evidence="11">
    <location>
        <begin position="5"/>
        <end position="63"/>
    </location>
</feature>
<organism evidence="12 13">
    <name type="scientific">Escallonia rubra</name>
    <dbReference type="NCBI Taxonomy" id="112253"/>
    <lineage>
        <taxon>Eukaryota</taxon>
        <taxon>Viridiplantae</taxon>
        <taxon>Streptophyta</taxon>
        <taxon>Embryophyta</taxon>
        <taxon>Tracheophyta</taxon>
        <taxon>Spermatophyta</taxon>
        <taxon>Magnoliopsida</taxon>
        <taxon>eudicotyledons</taxon>
        <taxon>Gunneridae</taxon>
        <taxon>Pentapetalae</taxon>
        <taxon>asterids</taxon>
        <taxon>campanulids</taxon>
        <taxon>Escalloniales</taxon>
        <taxon>Escalloniaceae</taxon>
        <taxon>Escallonia</taxon>
    </lineage>
</organism>
<comment type="caution">
    <text evidence="12">The sequence shown here is derived from an EMBL/GenBank/DDBJ whole genome shotgun (WGS) entry which is preliminary data.</text>
</comment>
<proteinExistence type="inferred from homology"/>
<dbReference type="GO" id="GO:0009570">
    <property type="term" value="C:chloroplast stroma"/>
    <property type="evidence" value="ECO:0007669"/>
    <property type="project" value="TreeGrafter"/>
</dbReference>
<dbReference type="GO" id="GO:0004820">
    <property type="term" value="F:glycine-tRNA ligase activity"/>
    <property type="evidence" value="ECO:0007669"/>
    <property type="project" value="UniProtKB-EC"/>
</dbReference>
<dbReference type="AlphaFoldDB" id="A0AA88QSW8"/>
<dbReference type="EC" id="6.1.1.14" evidence="3"/>
<evidence type="ECO:0000256" key="8">
    <source>
        <dbReference type="ARBA" id="ARBA00022917"/>
    </source>
</evidence>
<keyword evidence="5" id="KW-0436">Ligase</keyword>
<dbReference type="Pfam" id="PF05746">
    <property type="entry name" value="DALR_1"/>
    <property type="match status" value="1"/>
</dbReference>
<keyword evidence="6" id="KW-0547">Nucleotide-binding</keyword>
<dbReference type="GO" id="GO:0004814">
    <property type="term" value="F:arginine-tRNA ligase activity"/>
    <property type="evidence" value="ECO:0007669"/>
    <property type="project" value="InterPro"/>
</dbReference>
<dbReference type="PANTHER" id="PTHR30075">
    <property type="entry name" value="GLYCYL-TRNA SYNTHETASE"/>
    <property type="match status" value="1"/>
</dbReference>
<dbReference type="PANTHER" id="PTHR30075:SF2">
    <property type="entry name" value="GLYCINE--TRNA LIGASE, CHLOROPLASTIC_MITOCHONDRIAL 2"/>
    <property type="match status" value="1"/>
</dbReference>
<name>A0AA88QSW8_9ASTE</name>
<dbReference type="GO" id="GO:0005739">
    <property type="term" value="C:mitochondrion"/>
    <property type="evidence" value="ECO:0007669"/>
    <property type="project" value="TreeGrafter"/>
</dbReference>
<comment type="similarity">
    <text evidence="2">Belongs to the class-II aminoacyl-tRNA synthetase family.</text>
</comment>
<comment type="subcellular location">
    <subcellularLocation>
        <location evidence="1">Cytoplasm</location>
    </subcellularLocation>
</comment>
<keyword evidence="4" id="KW-0963">Cytoplasm</keyword>
<sequence length="78" mass="9074">MRQHLRQRKRELYGALSCIEVDDFVETSSELLQPLEDFFNHVFVMVEDEKIRSNRLALLKKISDLPRGIADLSVLPGF</sequence>
<evidence type="ECO:0000256" key="7">
    <source>
        <dbReference type="ARBA" id="ARBA00022840"/>
    </source>
</evidence>
<evidence type="ECO:0000256" key="3">
    <source>
        <dbReference type="ARBA" id="ARBA00012829"/>
    </source>
</evidence>
<accession>A0AA88QSW8</accession>
<evidence type="ECO:0000256" key="1">
    <source>
        <dbReference type="ARBA" id="ARBA00004496"/>
    </source>
</evidence>
<keyword evidence="9" id="KW-0030">Aminoacyl-tRNA synthetase</keyword>
<evidence type="ECO:0000256" key="6">
    <source>
        <dbReference type="ARBA" id="ARBA00022741"/>
    </source>
</evidence>
<evidence type="ECO:0000256" key="4">
    <source>
        <dbReference type="ARBA" id="ARBA00022490"/>
    </source>
</evidence>
<keyword evidence="8" id="KW-0648">Protein biosynthesis</keyword>
<comment type="catalytic activity">
    <reaction evidence="10">
        <text>tRNA(Gly) + glycine + ATP = glycyl-tRNA(Gly) + AMP + diphosphate</text>
        <dbReference type="Rhea" id="RHEA:16013"/>
        <dbReference type="Rhea" id="RHEA-COMP:9664"/>
        <dbReference type="Rhea" id="RHEA-COMP:9683"/>
        <dbReference type="ChEBI" id="CHEBI:30616"/>
        <dbReference type="ChEBI" id="CHEBI:33019"/>
        <dbReference type="ChEBI" id="CHEBI:57305"/>
        <dbReference type="ChEBI" id="CHEBI:78442"/>
        <dbReference type="ChEBI" id="CHEBI:78522"/>
        <dbReference type="ChEBI" id="CHEBI:456215"/>
        <dbReference type="EC" id="6.1.1.14"/>
    </reaction>
</comment>
<dbReference type="InterPro" id="IPR006194">
    <property type="entry name" value="Gly-tRNA-synth_heterodimer"/>
</dbReference>
<evidence type="ECO:0000256" key="2">
    <source>
        <dbReference type="ARBA" id="ARBA00008226"/>
    </source>
</evidence>
<keyword evidence="13" id="KW-1185">Reference proteome</keyword>
<keyword evidence="7" id="KW-0067">ATP-binding</keyword>
<evidence type="ECO:0000313" key="13">
    <source>
        <dbReference type="Proteomes" id="UP001187471"/>
    </source>
</evidence>
<evidence type="ECO:0000256" key="10">
    <source>
        <dbReference type="ARBA" id="ARBA00047937"/>
    </source>
</evidence>
<gene>
    <name evidence="12" type="ORF">RJ640_007346</name>
</gene>
<evidence type="ECO:0000313" key="12">
    <source>
        <dbReference type="EMBL" id="KAK2975427.1"/>
    </source>
</evidence>
<dbReference type="GO" id="GO:0006420">
    <property type="term" value="P:arginyl-tRNA aminoacylation"/>
    <property type="evidence" value="ECO:0007669"/>
    <property type="project" value="InterPro"/>
</dbReference>
<evidence type="ECO:0000256" key="9">
    <source>
        <dbReference type="ARBA" id="ARBA00023146"/>
    </source>
</evidence>
<dbReference type="EMBL" id="JAVXUO010002197">
    <property type="protein sequence ID" value="KAK2975427.1"/>
    <property type="molecule type" value="Genomic_DNA"/>
</dbReference>
<dbReference type="Proteomes" id="UP001187471">
    <property type="component" value="Unassembled WGS sequence"/>
</dbReference>
<reference evidence="12" key="1">
    <citation type="submission" date="2022-12" db="EMBL/GenBank/DDBJ databases">
        <title>Draft genome assemblies for two species of Escallonia (Escalloniales).</title>
        <authorList>
            <person name="Chanderbali A."/>
            <person name="Dervinis C."/>
            <person name="Anghel I."/>
            <person name="Soltis D."/>
            <person name="Soltis P."/>
            <person name="Zapata F."/>
        </authorList>
    </citation>
    <scope>NUCLEOTIDE SEQUENCE</scope>
    <source>
        <strain evidence="12">UCBG92.1500</strain>
        <tissue evidence="12">Leaf</tissue>
    </source>
</reference>
<dbReference type="GO" id="GO:0005524">
    <property type="term" value="F:ATP binding"/>
    <property type="evidence" value="ECO:0007669"/>
    <property type="project" value="UniProtKB-KW"/>
</dbReference>